<reference evidence="4" key="1">
    <citation type="journal article" date="2019" name="Int. J. Syst. Evol. Microbiol.">
        <title>The Global Catalogue of Microorganisms (GCM) 10K type strain sequencing project: providing services to taxonomists for standard genome sequencing and annotation.</title>
        <authorList>
            <consortium name="The Broad Institute Genomics Platform"/>
            <consortium name="The Broad Institute Genome Sequencing Center for Infectious Disease"/>
            <person name="Wu L."/>
            <person name="Ma J."/>
        </authorList>
    </citation>
    <scope>NUCLEOTIDE SEQUENCE [LARGE SCALE GENOMIC DNA]</scope>
    <source>
        <strain evidence="4">JCM 18531</strain>
    </source>
</reference>
<proteinExistence type="predicted"/>
<name>A0ABP8X7S3_9ACTN</name>
<dbReference type="EMBL" id="BAABKM010000002">
    <property type="protein sequence ID" value="GAA4700271.1"/>
    <property type="molecule type" value="Genomic_DNA"/>
</dbReference>
<feature type="transmembrane region" description="Helical" evidence="1">
    <location>
        <begin position="193"/>
        <end position="212"/>
    </location>
</feature>
<keyword evidence="1" id="KW-0472">Membrane</keyword>
<evidence type="ECO:0000256" key="1">
    <source>
        <dbReference type="SAM" id="Phobius"/>
    </source>
</evidence>
<feature type="transmembrane region" description="Helical" evidence="1">
    <location>
        <begin position="224"/>
        <end position="241"/>
    </location>
</feature>
<accession>A0ABP8X7S3</accession>
<dbReference type="Pfam" id="PF01757">
    <property type="entry name" value="Acyl_transf_3"/>
    <property type="match status" value="1"/>
</dbReference>
<feature type="transmembrane region" description="Helical" evidence="1">
    <location>
        <begin position="140"/>
        <end position="158"/>
    </location>
</feature>
<dbReference type="GO" id="GO:0016746">
    <property type="term" value="F:acyltransferase activity"/>
    <property type="evidence" value="ECO:0007669"/>
    <property type="project" value="UniProtKB-KW"/>
</dbReference>
<feature type="transmembrane region" description="Helical" evidence="1">
    <location>
        <begin position="288"/>
        <end position="306"/>
    </location>
</feature>
<organism evidence="3 4">
    <name type="scientific">Nocardioides conyzicola</name>
    <dbReference type="NCBI Taxonomy" id="1651781"/>
    <lineage>
        <taxon>Bacteria</taxon>
        <taxon>Bacillati</taxon>
        <taxon>Actinomycetota</taxon>
        <taxon>Actinomycetes</taxon>
        <taxon>Propionibacteriales</taxon>
        <taxon>Nocardioidaceae</taxon>
        <taxon>Nocardioides</taxon>
    </lineage>
</organism>
<keyword evidence="4" id="KW-1185">Reference proteome</keyword>
<gene>
    <name evidence="3" type="ORF">GCM10023349_16160</name>
</gene>
<sequence length="338" mass="36258">MVVVDHVLDKQVDAGALPEGARYYSVLIGALGVATFFVISGYIMCVTTHRSAGTRRGAGYFAARRITRIVPLYWLATAIAIPVKITEPDFAVRLVKSLLFIPYVDSDGEWQPILALGWTLNYEMFFYAVFALCLLLPRRVGLAVCVPMMLTLGALGFVDQGTLPGLLDFYADPMVLMFGVGVLLGLRPWRASLRWVTAPIVACLALPVVVAWLTGAPLPRSAEWALTAAVAVGTVAIALSARRDRPSGRLDAALGVAGDHSYETYLFHVFMLTALAVVWFRLPGGDSPAALALMGLVAVVGCNIGGHVVHRVLQPYVVGPLDAAVRRRWGPAAVTTAA</sequence>
<evidence type="ECO:0000313" key="4">
    <source>
        <dbReference type="Proteomes" id="UP001499974"/>
    </source>
</evidence>
<dbReference type="PANTHER" id="PTHR23028:SF131">
    <property type="entry name" value="BLR2367 PROTEIN"/>
    <property type="match status" value="1"/>
</dbReference>
<protein>
    <submittedName>
        <fullName evidence="3">Acyltransferase</fullName>
    </submittedName>
</protein>
<feature type="transmembrane region" description="Helical" evidence="1">
    <location>
        <begin position="66"/>
        <end position="85"/>
    </location>
</feature>
<keyword evidence="1" id="KW-0812">Transmembrane</keyword>
<feature type="transmembrane region" description="Helical" evidence="1">
    <location>
        <begin position="113"/>
        <end position="135"/>
    </location>
</feature>
<keyword evidence="1" id="KW-1133">Transmembrane helix</keyword>
<comment type="caution">
    <text evidence="3">The sequence shown here is derived from an EMBL/GenBank/DDBJ whole genome shotgun (WGS) entry which is preliminary data.</text>
</comment>
<evidence type="ECO:0000259" key="2">
    <source>
        <dbReference type="Pfam" id="PF01757"/>
    </source>
</evidence>
<feature type="transmembrane region" description="Helical" evidence="1">
    <location>
        <begin position="23"/>
        <end position="45"/>
    </location>
</feature>
<feature type="transmembrane region" description="Helical" evidence="1">
    <location>
        <begin position="262"/>
        <end position="282"/>
    </location>
</feature>
<dbReference type="Proteomes" id="UP001499974">
    <property type="component" value="Unassembled WGS sequence"/>
</dbReference>
<feature type="domain" description="Acyltransferase 3" evidence="2">
    <location>
        <begin position="1"/>
        <end position="302"/>
    </location>
</feature>
<dbReference type="InterPro" id="IPR050879">
    <property type="entry name" value="Acyltransferase_3"/>
</dbReference>
<evidence type="ECO:0000313" key="3">
    <source>
        <dbReference type="EMBL" id="GAA4700271.1"/>
    </source>
</evidence>
<dbReference type="InterPro" id="IPR002656">
    <property type="entry name" value="Acyl_transf_3_dom"/>
</dbReference>
<keyword evidence="3" id="KW-0012">Acyltransferase</keyword>
<feature type="transmembrane region" description="Helical" evidence="1">
    <location>
        <begin position="170"/>
        <end position="186"/>
    </location>
</feature>
<dbReference type="PANTHER" id="PTHR23028">
    <property type="entry name" value="ACETYLTRANSFERASE"/>
    <property type="match status" value="1"/>
</dbReference>
<keyword evidence="3" id="KW-0808">Transferase</keyword>